<keyword evidence="4" id="KW-0175">Coiled coil</keyword>
<evidence type="ECO:0000256" key="4">
    <source>
        <dbReference type="SAM" id="Coils"/>
    </source>
</evidence>
<dbReference type="SMART" id="SM00028">
    <property type="entry name" value="TPR"/>
    <property type="match status" value="6"/>
</dbReference>
<keyword evidence="5" id="KW-0812">Transmembrane</keyword>
<dbReference type="PANTHER" id="PTHR44943">
    <property type="entry name" value="CELLULOSE SYNTHASE OPERON PROTEIN C"/>
    <property type="match status" value="1"/>
</dbReference>
<evidence type="ECO:0000256" key="1">
    <source>
        <dbReference type="ARBA" id="ARBA00022737"/>
    </source>
</evidence>
<feature type="transmembrane region" description="Helical" evidence="5">
    <location>
        <begin position="111"/>
        <end position="133"/>
    </location>
</feature>
<gene>
    <name evidence="6" type="ORF">D5R40_23700</name>
</gene>
<proteinExistence type="predicted"/>
<evidence type="ECO:0000256" key="5">
    <source>
        <dbReference type="SAM" id="Phobius"/>
    </source>
</evidence>
<keyword evidence="2 3" id="KW-0802">TPR repeat</keyword>
<dbReference type="Pfam" id="PF13414">
    <property type="entry name" value="TPR_11"/>
    <property type="match status" value="1"/>
</dbReference>
<dbReference type="Pfam" id="PF13181">
    <property type="entry name" value="TPR_8"/>
    <property type="match status" value="1"/>
</dbReference>
<dbReference type="NCBIfam" id="NF047558">
    <property type="entry name" value="TPR_END_plus"/>
    <property type="match status" value="1"/>
</dbReference>
<evidence type="ECO:0000313" key="7">
    <source>
        <dbReference type="Proteomes" id="UP000269154"/>
    </source>
</evidence>
<comment type="caution">
    <text evidence="6">The sequence shown here is derived from an EMBL/GenBank/DDBJ whole genome shotgun (WGS) entry which is preliminary data.</text>
</comment>
<keyword evidence="7" id="KW-1185">Reference proteome</keyword>
<dbReference type="InterPro" id="IPR011990">
    <property type="entry name" value="TPR-like_helical_dom_sf"/>
</dbReference>
<feature type="repeat" description="TPR" evidence="3">
    <location>
        <begin position="209"/>
        <end position="242"/>
    </location>
</feature>
<evidence type="ECO:0000256" key="2">
    <source>
        <dbReference type="ARBA" id="ARBA00022803"/>
    </source>
</evidence>
<protein>
    <submittedName>
        <fullName evidence="6">Tetratricopeptide repeat protein</fullName>
    </submittedName>
</protein>
<reference evidence="6 7" key="1">
    <citation type="journal article" date="2018" name="ACS Chem. Biol.">
        <title>Ketoreductase domain dysfunction expands chemodiversity: malyngamide biosynthesis in the cyanobacterium Okeania hirsuta.</title>
        <authorList>
            <person name="Moss N.A."/>
            <person name="Leao T."/>
            <person name="Rankin M."/>
            <person name="McCullough T.M."/>
            <person name="Qu P."/>
            <person name="Korobeynikov A."/>
            <person name="Smith J.L."/>
            <person name="Gerwick L."/>
            <person name="Gerwick W.H."/>
        </authorList>
    </citation>
    <scope>NUCLEOTIDE SEQUENCE [LARGE SCALE GENOMIC DNA]</scope>
    <source>
        <strain evidence="6 7">PAB10Feb10-1</strain>
    </source>
</reference>
<keyword evidence="5" id="KW-1133">Transmembrane helix</keyword>
<accession>A0A3N6PMB9</accession>
<feature type="transmembrane region" description="Helical" evidence="5">
    <location>
        <begin position="21"/>
        <end position="38"/>
    </location>
</feature>
<dbReference type="RefSeq" id="WP_124146948.1">
    <property type="nucleotide sequence ID" value="NZ_CAWOLW010000084.1"/>
</dbReference>
<name>A0A3N6PMB9_9CYAN</name>
<evidence type="ECO:0000313" key="6">
    <source>
        <dbReference type="EMBL" id="RQH30672.1"/>
    </source>
</evidence>
<sequence>MVEFCHKQMLKNLSKGLPKSIYILIITLIFSISGNSAYSQGTKDKINDNYQQKNDLTLLSVFPENKNLATHQIDSLLAQNQEKVENFQLKEEIRSRVREEVDYTFRHATSLLSIFLILLTLFPASAAIWIWFLQTKLSNKIFITEQEIESFKYDTISQLKEIVNEAQIILDELQQQSQQADEKIEQLQKDTLIQYSAAKTDNSEPLMMANDYAKQADKFFFAGRLKEAIYSYNQALKIHPEMADTWNNRGVVLTRLKMYDEAIASYDRALQIRADYADAWNNRGVSLIELQHYQEAINSFEQAIKVKADYADAWNNRGVCLAKIQKYQEAVKSYNQAIAIKNNYSDAWNNRGVALMKLGIYGEAIACYDNAAKIKPDFFSAWYNKARCCVLKGEVEAGLKTLKKAISLNASRCQEMAKNEPDFDDIRNQEVFNKLID</sequence>
<dbReference type="InterPro" id="IPR051685">
    <property type="entry name" value="Ycf3/AcsC/BcsC/TPR_MFPF"/>
</dbReference>
<keyword evidence="1" id="KW-0677">Repeat</keyword>
<evidence type="ECO:0000256" key="3">
    <source>
        <dbReference type="PROSITE-ProRule" id="PRU00339"/>
    </source>
</evidence>
<feature type="repeat" description="TPR" evidence="3">
    <location>
        <begin position="277"/>
        <end position="310"/>
    </location>
</feature>
<dbReference type="PROSITE" id="PS50005">
    <property type="entry name" value="TPR"/>
    <property type="match status" value="5"/>
</dbReference>
<keyword evidence="5" id="KW-0472">Membrane</keyword>
<dbReference type="InterPro" id="IPR019734">
    <property type="entry name" value="TPR_rpt"/>
</dbReference>
<organism evidence="6 7">
    <name type="scientific">Okeania hirsuta</name>
    <dbReference type="NCBI Taxonomy" id="1458930"/>
    <lineage>
        <taxon>Bacteria</taxon>
        <taxon>Bacillati</taxon>
        <taxon>Cyanobacteriota</taxon>
        <taxon>Cyanophyceae</taxon>
        <taxon>Oscillatoriophycideae</taxon>
        <taxon>Oscillatoriales</taxon>
        <taxon>Microcoleaceae</taxon>
        <taxon>Okeania</taxon>
    </lineage>
</organism>
<feature type="repeat" description="TPR" evidence="3">
    <location>
        <begin position="243"/>
        <end position="276"/>
    </location>
</feature>
<feature type="repeat" description="TPR" evidence="3">
    <location>
        <begin position="345"/>
        <end position="378"/>
    </location>
</feature>
<dbReference type="AlphaFoldDB" id="A0A3N6PMB9"/>
<dbReference type="PROSITE" id="PS50293">
    <property type="entry name" value="TPR_REGION"/>
    <property type="match status" value="1"/>
</dbReference>
<dbReference type="Gene3D" id="1.25.40.10">
    <property type="entry name" value="Tetratricopeptide repeat domain"/>
    <property type="match status" value="3"/>
</dbReference>
<dbReference type="Proteomes" id="UP000269154">
    <property type="component" value="Unassembled WGS sequence"/>
</dbReference>
<dbReference type="PANTHER" id="PTHR44943:SF8">
    <property type="entry name" value="TPR REPEAT-CONTAINING PROTEIN MJ0263"/>
    <property type="match status" value="1"/>
</dbReference>
<dbReference type="EMBL" id="RCBY01000174">
    <property type="protein sequence ID" value="RQH30672.1"/>
    <property type="molecule type" value="Genomic_DNA"/>
</dbReference>
<feature type="repeat" description="TPR" evidence="3">
    <location>
        <begin position="311"/>
        <end position="344"/>
    </location>
</feature>
<feature type="coiled-coil region" evidence="4">
    <location>
        <begin position="156"/>
        <end position="190"/>
    </location>
</feature>
<dbReference type="OrthoDB" id="439924at2"/>
<dbReference type="SUPFAM" id="SSF48452">
    <property type="entry name" value="TPR-like"/>
    <property type="match status" value="1"/>
</dbReference>
<dbReference type="Pfam" id="PF13424">
    <property type="entry name" value="TPR_12"/>
    <property type="match status" value="1"/>
</dbReference>